<evidence type="ECO:0000256" key="4">
    <source>
        <dbReference type="ARBA" id="ARBA00022729"/>
    </source>
</evidence>
<protein>
    <recommendedName>
        <fullName evidence="6">Dipeptidyl-peptidase</fullName>
        <ecNumber evidence="6">3.4.14.-</ecNumber>
    </recommendedName>
</protein>
<dbReference type="EMBL" id="AE013598">
    <property type="protein sequence ID" value="AAW76935.1"/>
    <property type="molecule type" value="Genomic_DNA"/>
</dbReference>
<reference evidence="7 8" key="1">
    <citation type="journal article" date="2005" name="Nucleic Acids Res.">
        <title>The genome sequence of Xanthomonas oryzae pathovar oryzae KACC10331, the bacterial blight pathogen of rice.</title>
        <authorList>
            <person name="Lee B.M."/>
            <person name="Park Y.J."/>
            <person name="Park D.S."/>
            <person name="Kang H.W."/>
            <person name="Kim J.G."/>
            <person name="Song E.S."/>
            <person name="Park I.C."/>
            <person name="Yoon U.H."/>
            <person name="Hahn J.H."/>
            <person name="Koo B.S."/>
            <person name="Lee G.B."/>
            <person name="Kim H."/>
            <person name="Park H.S."/>
            <person name="Yoon K.O."/>
            <person name="Kim J.H."/>
            <person name="Jung C.H."/>
            <person name="Koh N.H."/>
            <person name="Seo J.S."/>
            <person name="Go S.J."/>
        </authorList>
    </citation>
    <scope>NUCLEOTIDE SEQUENCE [LARGE SCALE GENOMIC DNA]</scope>
    <source>
        <strain evidence="8">KACC10331 / KXO85</strain>
    </source>
</reference>
<keyword evidence="5 6" id="KW-0378">Hydrolase</keyword>
<dbReference type="Pfam" id="PF10459">
    <property type="entry name" value="Peptidase_S46"/>
    <property type="match status" value="1"/>
</dbReference>
<evidence type="ECO:0000256" key="6">
    <source>
        <dbReference type="RuleBase" id="RU366067"/>
    </source>
</evidence>
<dbReference type="MEROPS" id="S46.003"/>
<dbReference type="KEGG" id="xoo:XOO3681"/>
<accession>Q5GWI6</accession>
<dbReference type="GO" id="GO:0043171">
    <property type="term" value="P:peptide catabolic process"/>
    <property type="evidence" value="ECO:0007669"/>
    <property type="project" value="UniProtKB-UniRule"/>
</dbReference>
<evidence type="ECO:0000313" key="8">
    <source>
        <dbReference type="Proteomes" id="UP000006735"/>
    </source>
</evidence>
<evidence type="ECO:0000256" key="3">
    <source>
        <dbReference type="ARBA" id="ARBA00022670"/>
    </source>
</evidence>
<evidence type="ECO:0000256" key="2">
    <source>
        <dbReference type="ARBA" id="ARBA00022438"/>
    </source>
</evidence>
<dbReference type="GO" id="GO:0070009">
    <property type="term" value="F:serine-type aminopeptidase activity"/>
    <property type="evidence" value="ECO:0007669"/>
    <property type="project" value="UniProtKB-UniRule"/>
</dbReference>
<keyword evidence="6" id="KW-0720">Serine protease</keyword>
<keyword evidence="4 6" id="KW-0732">Signal</keyword>
<dbReference type="InterPro" id="IPR019500">
    <property type="entry name" value="Pep_S46"/>
</dbReference>
<name>Q5GWI6_XANOR</name>
<dbReference type="SUPFAM" id="SSF50494">
    <property type="entry name" value="Trypsin-like serine proteases"/>
    <property type="match status" value="1"/>
</dbReference>
<evidence type="ECO:0000256" key="1">
    <source>
        <dbReference type="ARBA" id="ARBA00010491"/>
    </source>
</evidence>
<dbReference type="FunFam" id="2.40.10.10:FF:000102">
    <property type="entry name" value="Dipeptidyl-peptidase 7"/>
    <property type="match status" value="1"/>
</dbReference>
<dbReference type="PANTHER" id="PTHR38469">
    <property type="entry name" value="PERIPLASMIC PEPTIDASE SUBFAMILY S1B"/>
    <property type="match status" value="1"/>
</dbReference>
<feature type="signal peptide" evidence="6">
    <location>
        <begin position="1"/>
        <end position="50"/>
    </location>
</feature>
<evidence type="ECO:0000313" key="7">
    <source>
        <dbReference type="EMBL" id="AAW76935.1"/>
    </source>
</evidence>
<dbReference type="Proteomes" id="UP000006735">
    <property type="component" value="Chromosome"/>
</dbReference>
<sequence length="744" mass="81754">MRADPAISHGLRRRHWRYTVTKMTLGLSMRPNLFAVSMLATLAVASSAQAGEGMWVPQQLPEIAGPLQQAGLRLSPQQLADLTGDPMGAVVSLGGCTASFVSPQGLVVTNHHCAYGAIQLNSTAQKNLIRDGFSATSAGAELSAGPNARIYVLDRITDVTAQAKAAIVGAGSDALKRTQALETFDKAQVAACESETGYRCELYSFSGGNTYRLFRTLEIRDVRLAYAPPSGIGKFGGDIDNWMWPRHTGDFSFYRAYVGKDGKPAAYAKDNVPYRPQHFLKFADQPLGAGDFVMVAGYPGRTNRYALAAEFDNTANWAYPTAGRQYRELIALVEQAGKQDPDIQVKYAAAMASWNNAAKNYEGQLQGFKRIDAARQKQAEERAVLAWLKRQGRDGRAALQAHTQLLALDEQAKATRDRDLILRQMRRTGVLGSALSLYRLAIERAKPDAEREPGYQARDLPEIEGAQKQMERRYVASMDGQLQRYWFDQYLKLPAAQRLPALDQWLAGADAQAAAARLTGTKLGSTEERLKWLHADRAAFEASDDPALRYAVALMPSLLQIERDEKRREGEELLARPRYLQALADYKKSQGEFVYPDANSSLRITFGNVKGYTPKDGVAYTPFTTLEGVAAKDTGADPFDSPKALLDAVKAKRYAGLEDKRLGTVPVNFLSDLDITGGNSGSPVMDAQGKLVGLAFDGNWESVSSNWVFDPAMTRMIAVDSRYLRWIMTEVAPAPQLLKELGVR</sequence>
<dbReference type="STRING" id="291331.XOO3681"/>
<dbReference type="GO" id="GO:0006508">
    <property type="term" value="P:proteolysis"/>
    <property type="evidence" value="ECO:0007669"/>
    <property type="project" value="UniProtKB-KW"/>
</dbReference>
<feature type="chain" id="PRO_5023025588" description="Dipeptidyl-peptidase" evidence="6">
    <location>
        <begin position="51"/>
        <end position="744"/>
    </location>
</feature>
<dbReference type="Gene3D" id="2.40.10.10">
    <property type="entry name" value="Trypsin-like serine proteases"/>
    <property type="match status" value="1"/>
</dbReference>
<keyword evidence="8" id="KW-1185">Reference proteome</keyword>
<comment type="function">
    <text evidence="6">Catalyzes the removal of dipeptides from the N-terminus of oligopeptides.</text>
</comment>
<gene>
    <name evidence="7" type="ordered locus">XOO3681</name>
</gene>
<proteinExistence type="inferred from homology"/>
<evidence type="ECO:0000256" key="5">
    <source>
        <dbReference type="ARBA" id="ARBA00022801"/>
    </source>
</evidence>
<keyword evidence="3 6" id="KW-0645">Protease</keyword>
<organism evidence="7 8">
    <name type="scientific">Xanthomonas oryzae pv. oryzae (strain KACC10331 / KXO85)</name>
    <dbReference type="NCBI Taxonomy" id="291331"/>
    <lineage>
        <taxon>Bacteria</taxon>
        <taxon>Pseudomonadati</taxon>
        <taxon>Pseudomonadota</taxon>
        <taxon>Gammaproteobacteria</taxon>
        <taxon>Lysobacterales</taxon>
        <taxon>Lysobacteraceae</taxon>
        <taxon>Xanthomonas</taxon>
    </lineage>
</organism>
<dbReference type="InterPro" id="IPR009003">
    <property type="entry name" value="Peptidase_S1_PA"/>
</dbReference>
<comment type="similarity">
    <text evidence="1 6">Belongs to the peptidase S46 family.</text>
</comment>
<dbReference type="InterPro" id="IPR043504">
    <property type="entry name" value="Peptidase_S1_PA_chymotrypsin"/>
</dbReference>
<dbReference type="EC" id="3.4.14.-" evidence="6"/>
<dbReference type="AlphaFoldDB" id="Q5GWI6"/>
<dbReference type="GO" id="GO:0008239">
    <property type="term" value="F:dipeptidyl-peptidase activity"/>
    <property type="evidence" value="ECO:0007669"/>
    <property type="project" value="UniProtKB-UniRule"/>
</dbReference>
<keyword evidence="2 6" id="KW-0031">Aminopeptidase</keyword>
<dbReference type="PANTHER" id="PTHR38469:SF1">
    <property type="entry name" value="PERIPLASMIC PEPTIDASE SUBFAMILY S1B"/>
    <property type="match status" value="1"/>
</dbReference>
<dbReference type="HOGENOM" id="CLU_013776_0_0_6"/>